<evidence type="ECO:0000259" key="7">
    <source>
        <dbReference type="PROSITE" id="PS50850"/>
    </source>
</evidence>
<dbReference type="Gene3D" id="1.20.1250.20">
    <property type="entry name" value="MFS general substrate transporter like domains"/>
    <property type="match status" value="1"/>
</dbReference>
<feature type="transmembrane region" description="Helical" evidence="6">
    <location>
        <begin position="281"/>
        <end position="306"/>
    </location>
</feature>
<dbReference type="InterPro" id="IPR036259">
    <property type="entry name" value="MFS_trans_sf"/>
</dbReference>
<dbReference type="PANTHER" id="PTHR23504:SF15">
    <property type="entry name" value="MAJOR FACILITATOR SUPERFAMILY (MFS) PROFILE DOMAIN-CONTAINING PROTEIN"/>
    <property type="match status" value="1"/>
</dbReference>
<keyword evidence="3 6" id="KW-0812">Transmembrane</keyword>
<organism evidence="8 9">
    <name type="scientific">Schizophyllum amplum</name>
    <dbReference type="NCBI Taxonomy" id="97359"/>
    <lineage>
        <taxon>Eukaryota</taxon>
        <taxon>Fungi</taxon>
        <taxon>Dikarya</taxon>
        <taxon>Basidiomycota</taxon>
        <taxon>Agaricomycotina</taxon>
        <taxon>Agaricomycetes</taxon>
        <taxon>Agaricomycetidae</taxon>
        <taxon>Agaricales</taxon>
        <taxon>Schizophyllaceae</taxon>
        <taxon>Schizophyllum</taxon>
    </lineage>
</organism>
<dbReference type="GO" id="GO:0016020">
    <property type="term" value="C:membrane"/>
    <property type="evidence" value="ECO:0007669"/>
    <property type="project" value="UniProtKB-SubCell"/>
</dbReference>
<feature type="domain" description="Major facilitator superfamily (MFS) profile" evidence="7">
    <location>
        <begin position="32"/>
        <end position="479"/>
    </location>
</feature>
<accession>A0A550C1I6</accession>
<dbReference type="EMBL" id="VDMD01000034">
    <property type="protein sequence ID" value="TRM58650.1"/>
    <property type="molecule type" value="Genomic_DNA"/>
</dbReference>
<evidence type="ECO:0000256" key="5">
    <source>
        <dbReference type="ARBA" id="ARBA00023136"/>
    </source>
</evidence>
<feature type="transmembrane region" description="Helical" evidence="6">
    <location>
        <begin position="318"/>
        <end position="337"/>
    </location>
</feature>
<protein>
    <submittedName>
        <fullName evidence="8">Major facilitator superfamily domain-containing protein</fullName>
    </submittedName>
</protein>
<comment type="caution">
    <text evidence="8">The sequence shown here is derived from an EMBL/GenBank/DDBJ whole genome shotgun (WGS) entry which is preliminary data.</text>
</comment>
<evidence type="ECO:0000256" key="3">
    <source>
        <dbReference type="ARBA" id="ARBA00022692"/>
    </source>
</evidence>
<dbReference type="PROSITE" id="PS50850">
    <property type="entry name" value="MFS"/>
    <property type="match status" value="1"/>
</dbReference>
<feature type="transmembrane region" description="Helical" evidence="6">
    <location>
        <begin position="378"/>
        <end position="402"/>
    </location>
</feature>
<keyword evidence="2" id="KW-0813">Transport</keyword>
<proteinExistence type="predicted"/>
<feature type="transmembrane region" description="Helical" evidence="6">
    <location>
        <begin position="34"/>
        <end position="59"/>
    </location>
</feature>
<dbReference type="SUPFAM" id="SSF103473">
    <property type="entry name" value="MFS general substrate transporter"/>
    <property type="match status" value="1"/>
</dbReference>
<evidence type="ECO:0000256" key="4">
    <source>
        <dbReference type="ARBA" id="ARBA00022989"/>
    </source>
</evidence>
<dbReference type="Proteomes" id="UP000320762">
    <property type="component" value="Unassembled WGS sequence"/>
</dbReference>
<dbReference type="PANTHER" id="PTHR23504">
    <property type="entry name" value="MAJOR FACILITATOR SUPERFAMILY DOMAIN-CONTAINING PROTEIN 10"/>
    <property type="match status" value="1"/>
</dbReference>
<dbReference type="InterPro" id="IPR020846">
    <property type="entry name" value="MFS_dom"/>
</dbReference>
<feature type="transmembrane region" description="Helical" evidence="6">
    <location>
        <begin position="349"/>
        <end position="366"/>
    </location>
</feature>
<dbReference type="AlphaFoldDB" id="A0A550C1I6"/>
<dbReference type="OrthoDB" id="419616at2759"/>
<keyword evidence="5 6" id="KW-0472">Membrane</keyword>
<reference evidence="8 9" key="1">
    <citation type="journal article" date="2019" name="New Phytol.">
        <title>Comparative genomics reveals unique wood-decay strategies and fruiting body development in the Schizophyllaceae.</title>
        <authorList>
            <person name="Almasi E."/>
            <person name="Sahu N."/>
            <person name="Krizsan K."/>
            <person name="Balint B."/>
            <person name="Kovacs G.M."/>
            <person name="Kiss B."/>
            <person name="Cseklye J."/>
            <person name="Drula E."/>
            <person name="Henrissat B."/>
            <person name="Nagy I."/>
            <person name="Chovatia M."/>
            <person name="Adam C."/>
            <person name="LaButti K."/>
            <person name="Lipzen A."/>
            <person name="Riley R."/>
            <person name="Grigoriev I.V."/>
            <person name="Nagy L.G."/>
        </authorList>
    </citation>
    <scope>NUCLEOTIDE SEQUENCE [LARGE SCALE GENOMIC DNA]</scope>
    <source>
        <strain evidence="8 9">NL-1724</strain>
    </source>
</reference>
<dbReference type="CDD" id="cd17330">
    <property type="entry name" value="MFS_SLC46_TetA_like"/>
    <property type="match status" value="1"/>
</dbReference>
<keyword evidence="9" id="KW-1185">Reference proteome</keyword>
<evidence type="ECO:0000313" key="9">
    <source>
        <dbReference type="Proteomes" id="UP000320762"/>
    </source>
</evidence>
<evidence type="ECO:0000256" key="2">
    <source>
        <dbReference type="ARBA" id="ARBA00022448"/>
    </source>
</evidence>
<dbReference type="Pfam" id="PF07690">
    <property type="entry name" value="MFS_1"/>
    <property type="match status" value="1"/>
</dbReference>
<dbReference type="InterPro" id="IPR011701">
    <property type="entry name" value="MFS"/>
</dbReference>
<feature type="transmembrane region" description="Helical" evidence="6">
    <location>
        <begin position="71"/>
        <end position="91"/>
    </location>
</feature>
<feature type="transmembrane region" description="Helical" evidence="6">
    <location>
        <begin position="414"/>
        <end position="434"/>
    </location>
</feature>
<feature type="transmembrane region" description="Helical" evidence="6">
    <location>
        <begin position="103"/>
        <end position="120"/>
    </location>
</feature>
<gene>
    <name evidence="8" type="ORF">BD626DRAFT_633906</name>
</gene>
<feature type="transmembrane region" description="Helical" evidence="6">
    <location>
        <begin position="205"/>
        <end position="225"/>
    </location>
</feature>
<evidence type="ECO:0000256" key="6">
    <source>
        <dbReference type="SAM" id="Phobius"/>
    </source>
</evidence>
<dbReference type="GO" id="GO:0022857">
    <property type="term" value="F:transmembrane transporter activity"/>
    <property type="evidence" value="ECO:0007669"/>
    <property type="project" value="InterPro"/>
</dbReference>
<sequence>MAVAEEQPLLHQDIERVEPTVEQKRSPLPYRQLAIVYLIQFSEPLTGMVIYPFIAQLVLETGVTHGDPKTIGYYAGIVESMFFFSEFLTCLQWGRLSDYYGRRPVLLFGPLGLALSMYAFGLSKSFWQLCLFRFLQGMFNGNIGVSKSVMAELTDSTNRAKAFAMMPLMWSVADTLAPLIGATANPATEFPDVFGGITLLVKYPYFLPCAISGSLALLVFIFALFDLKETLPAKTGQLVSSQPRTEGYGAIGGEAPANPRDEPAPPPLTALVRSAPVRRVLVVYGFVAFFDMAMAALLPIFCYTSIADGGLGFSSRDIGVVLAVWGVYNVFFQLYAAPRIIDRFGAFKTQITTLLAIPLIFVLYPMENAFAKAAGSVNGAVGALIAVHLALLSLIYVGYGTIHMFIVDSSPSSNALGAVNGIAQTAGTLIRTFSPWVATSLFSLSVDRQLVGGKLVYILLGCAAACAVYTSVTLLPRRLRSE</sequence>
<evidence type="ECO:0000313" key="8">
    <source>
        <dbReference type="EMBL" id="TRM58650.1"/>
    </source>
</evidence>
<comment type="subcellular location">
    <subcellularLocation>
        <location evidence="1">Membrane</location>
        <topology evidence="1">Multi-pass membrane protein</topology>
    </subcellularLocation>
</comment>
<name>A0A550C1I6_9AGAR</name>
<feature type="transmembrane region" description="Helical" evidence="6">
    <location>
        <begin position="454"/>
        <end position="475"/>
    </location>
</feature>
<keyword evidence="4 6" id="KW-1133">Transmembrane helix</keyword>
<evidence type="ECO:0000256" key="1">
    <source>
        <dbReference type="ARBA" id="ARBA00004141"/>
    </source>
</evidence>